<evidence type="ECO:0000313" key="8">
    <source>
        <dbReference type="Proteomes" id="UP000232323"/>
    </source>
</evidence>
<dbReference type="EMBL" id="BEGY01000112">
    <property type="protein sequence ID" value="GAX83960.1"/>
    <property type="molecule type" value="Genomic_DNA"/>
</dbReference>
<dbReference type="AlphaFoldDB" id="A0A250XME7"/>
<evidence type="ECO:0000256" key="5">
    <source>
        <dbReference type="SAM" id="MobiDB-lite"/>
    </source>
</evidence>
<dbReference type="InterPro" id="IPR016024">
    <property type="entry name" value="ARM-type_fold"/>
</dbReference>
<gene>
    <name evidence="7" type="ORF">CEUSTIGMA_g11384.t1</name>
</gene>
<keyword evidence="2" id="KW-0813">Transport</keyword>
<dbReference type="PANTHER" id="PTHR22780">
    <property type="entry name" value="ADAPTIN, ALPHA/GAMMA/EPSILON"/>
    <property type="match status" value="1"/>
</dbReference>
<dbReference type="InterPro" id="IPR011989">
    <property type="entry name" value="ARM-like"/>
</dbReference>
<dbReference type="Gene3D" id="1.25.10.10">
    <property type="entry name" value="Leucine-rich Repeat Variant"/>
    <property type="match status" value="1"/>
</dbReference>
<feature type="region of interest" description="Disordered" evidence="5">
    <location>
        <begin position="831"/>
        <end position="868"/>
    </location>
</feature>
<feature type="compositionally biased region" description="Low complexity" evidence="5">
    <location>
        <begin position="752"/>
        <end position="765"/>
    </location>
</feature>
<dbReference type="InterPro" id="IPR002553">
    <property type="entry name" value="Clathrin/coatomer_adapt-like_N"/>
</dbReference>
<name>A0A250XME7_9CHLO</name>
<dbReference type="InterPro" id="IPR050840">
    <property type="entry name" value="Adaptor_Complx_Large_Subunit"/>
</dbReference>
<dbReference type="STRING" id="1157962.A0A250XME7"/>
<sequence length="1080" mass="114897">MQSNMSSKLAAKLQTAKNLLKSSVNSLGPDREFENLIRSIGECKSKQEEDRIIFAEIDTLKQRLSDPKLDKTRGREYMVRAIYCEMLGHDVGFAHVKALQFASEPNILTKKAAYLALTQFLDHNNELVLLLVNTLLSELKSDNYIAVCTGLVVATKLIGPELINAVLPTVMERLHHPKEHVRKKAVMVLHRFHQLDPRREGSLAGVDIDRSFRTMLCDKDPAVMSAALSALHEVIKTDPKPYKNLVPSFTSILKQVAEHRLPKSYDYHRFPAPFIQIKLLKVLAALGVGDRVASENMYAVIQQTLKRANNTHMIGSAIVYECVRTITTIYPNPQLLAMAAESVSAFLKSPSHNLRYVGIDALAGIVKINSQYAQEHQLAVIDCLEDPDDTLKLKTLELLYKMTKANNVEVIVERMMSYLRTTTDEHIKKDIVRRVSELAERYAPSPTWFIAVVSEVFQLGGPHVESQLAHNLMHLIAEQDEDLHRSAVEAYLSLLDKPKLPERLLEVACWVLGEYGSLAATSSQNNTQAQAVMNKLAGVVKTQKATEGVKGYILVALSKISAQSGCSLTPEAEELVVKASSSQNVELQQRSYELQSLLTSAATSAASLQQAVLPLDGSCEDIDDTEMIRISTLSFLDGYVNDALKAGAAPYLSEEQRTFGGSKSLRDLNGDKGSLKFEAYETATAPSTTSTTFKQNRPGSSSTSSSHYEPHQPVQTSASSSSQHNGAGAPRASGPELQLRGTGKWGPAQFESSSPAAAKASAAAPTHSTDPRHADLLGSPLAARSQPTHVSERDRLAASIFGGSSSTSSASAASIAAAGQRPPVKAAAAAPAARQLAQAPPQRDLLDFDSPMKATESPAPAPAVPPSSSQLDLLLDLDVLPPSAPSSTHSFQPYNAYPTQHLPPPLAGAAAALGGMLPVDLLGGSILASGVSGGTGGGTGGVLPTVLGPASSTLQSAGTGFQQTGAATHAAPFNLNQGLASASGGFAGGMMQTPVHQGIGASQPIADFQYQYQHGMMAGSGLGTTMPLSSGGYPGQIMGVGSNMPPAAVTGMNKSNMTGAPMTTKPGGKPASNDPFGDLI</sequence>
<keyword evidence="3" id="KW-0653">Protein transport</keyword>
<dbReference type="GO" id="GO:0030117">
    <property type="term" value="C:membrane coat"/>
    <property type="evidence" value="ECO:0007669"/>
    <property type="project" value="InterPro"/>
</dbReference>
<evidence type="ECO:0000256" key="1">
    <source>
        <dbReference type="ARBA" id="ARBA00004308"/>
    </source>
</evidence>
<evidence type="ECO:0000256" key="3">
    <source>
        <dbReference type="ARBA" id="ARBA00022927"/>
    </source>
</evidence>
<comment type="subcellular location">
    <subcellularLocation>
        <location evidence="1">Endomembrane system</location>
    </subcellularLocation>
</comment>
<keyword evidence="4" id="KW-0472">Membrane</keyword>
<dbReference type="GO" id="GO:0016192">
    <property type="term" value="P:vesicle-mediated transport"/>
    <property type="evidence" value="ECO:0007669"/>
    <property type="project" value="InterPro"/>
</dbReference>
<feature type="compositionally biased region" description="Polar residues" evidence="5">
    <location>
        <begin position="713"/>
        <end position="725"/>
    </location>
</feature>
<accession>A0A250XME7</accession>
<protein>
    <recommendedName>
        <fullName evidence="6">Clathrin/coatomer adaptor adaptin-like N-terminal domain-containing protein</fullName>
    </recommendedName>
</protein>
<evidence type="ECO:0000313" key="7">
    <source>
        <dbReference type="EMBL" id="GAX83960.1"/>
    </source>
</evidence>
<feature type="compositionally biased region" description="Low complexity" evidence="5">
    <location>
        <begin position="683"/>
        <end position="692"/>
    </location>
</feature>
<evidence type="ECO:0000259" key="6">
    <source>
        <dbReference type="Pfam" id="PF01602"/>
    </source>
</evidence>
<keyword evidence="8" id="KW-1185">Reference proteome</keyword>
<feature type="region of interest" description="Disordered" evidence="5">
    <location>
        <begin position="683"/>
        <end position="777"/>
    </location>
</feature>
<comment type="caution">
    <text evidence="7">The sequence shown here is derived from an EMBL/GenBank/DDBJ whole genome shotgun (WGS) entry which is preliminary data.</text>
</comment>
<dbReference type="SUPFAM" id="SSF48371">
    <property type="entry name" value="ARM repeat"/>
    <property type="match status" value="1"/>
</dbReference>
<organism evidence="7 8">
    <name type="scientific">Chlamydomonas eustigma</name>
    <dbReference type="NCBI Taxonomy" id="1157962"/>
    <lineage>
        <taxon>Eukaryota</taxon>
        <taxon>Viridiplantae</taxon>
        <taxon>Chlorophyta</taxon>
        <taxon>core chlorophytes</taxon>
        <taxon>Chlorophyceae</taxon>
        <taxon>CS clade</taxon>
        <taxon>Chlamydomonadales</taxon>
        <taxon>Chlamydomonadaceae</taxon>
        <taxon>Chlamydomonas</taxon>
    </lineage>
</organism>
<evidence type="ECO:0000256" key="4">
    <source>
        <dbReference type="ARBA" id="ARBA00023136"/>
    </source>
</evidence>
<feature type="region of interest" description="Disordered" evidence="5">
    <location>
        <begin position="1057"/>
        <end position="1080"/>
    </location>
</feature>
<feature type="domain" description="Clathrin/coatomer adaptor adaptin-like N-terminal" evidence="6">
    <location>
        <begin position="53"/>
        <end position="601"/>
    </location>
</feature>
<feature type="compositionally biased region" description="Low complexity" evidence="5">
    <location>
        <begin position="831"/>
        <end position="843"/>
    </location>
</feature>
<dbReference type="GO" id="GO:0006886">
    <property type="term" value="P:intracellular protein transport"/>
    <property type="evidence" value="ECO:0007669"/>
    <property type="project" value="InterPro"/>
</dbReference>
<dbReference type="OrthoDB" id="29308at2759"/>
<dbReference type="Proteomes" id="UP000232323">
    <property type="component" value="Unassembled WGS sequence"/>
</dbReference>
<proteinExistence type="predicted"/>
<dbReference type="Pfam" id="PF01602">
    <property type="entry name" value="Adaptin_N"/>
    <property type="match status" value="1"/>
</dbReference>
<reference evidence="7 8" key="1">
    <citation type="submission" date="2017-08" db="EMBL/GenBank/DDBJ databases">
        <title>Acidophilic green algal genome provides insights into adaptation to an acidic environment.</title>
        <authorList>
            <person name="Hirooka S."/>
            <person name="Hirose Y."/>
            <person name="Kanesaki Y."/>
            <person name="Higuchi S."/>
            <person name="Fujiwara T."/>
            <person name="Onuma R."/>
            <person name="Era A."/>
            <person name="Ohbayashi R."/>
            <person name="Uzuka A."/>
            <person name="Nozaki H."/>
            <person name="Yoshikawa H."/>
            <person name="Miyagishima S.Y."/>
        </authorList>
    </citation>
    <scope>NUCLEOTIDE SEQUENCE [LARGE SCALE GENOMIC DNA]</scope>
    <source>
        <strain evidence="7 8">NIES-2499</strain>
    </source>
</reference>
<dbReference type="GO" id="GO:0012505">
    <property type="term" value="C:endomembrane system"/>
    <property type="evidence" value="ECO:0007669"/>
    <property type="project" value="UniProtKB-SubCell"/>
</dbReference>
<evidence type="ECO:0000256" key="2">
    <source>
        <dbReference type="ARBA" id="ARBA00022448"/>
    </source>
</evidence>